<dbReference type="RefSeq" id="WP_133220023.1">
    <property type="nucleotide sequence ID" value="NZ_NRSG01000057.1"/>
</dbReference>
<comment type="caution">
    <text evidence="4">The sequence shown here is derived from an EMBL/GenBank/DDBJ whole genome shotgun (WGS) entry which is preliminary data.</text>
</comment>
<dbReference type="PANTHER" id="PTHR34977">
    <property type="entry name" value="UPF0337 PROTEIN YJBJ"/>
    <property type="match status" value="1"/>
</dbReference>
<evidence type="ECO:0000313" key="4">
    <source>
        <dbReference type="EMBL" id="MBK1658558.1"/>
    </source>
</evidence>
<keyword evidence="2" id="KW-0472">Membrane</keyword>
<comment type="similarity">
    <text evidence="1">Belongs to the UPF0337 (CsbD) family.</text>
</comment>
<keyword evidence="2" id="KW-1133">Transmembrane helix</keyword>
<name>A0ABS1CW03_9PROT</name>
<dbReference type="Gene3D" id="1.10.1470.10">
    <property type="entry name" value="YjbJ"/>
    <property type="match status" value="1"/>
</dbReference>
<dbReference type="PANTHER" id="PTHR34977:SF1">
    <property type="entry name" value="UPF0337 PROTEIN YJBJ"/>
    <property type="match status" value="1"/>
</dbReference>
<dbReference type="InterPro" id="IPR050423">
    <property type="entry name" value="UPF0337_stress_rsp"/>
</dbReference>
<dbReference type="InterPro" id="IPR036629">
    <property type="entry name" value="YjbJ_sf"/>
</dbReference>
<dbReference type="Pfam" id="PF05532">
    <property type="entry name" value="CsbD"/>
    <property type="match status" value="1"/>
</dbReference>
<feature type="domain" description="CsbD-like" evidence="3">
    <location>
        <begin position="4"/>
        <end position="55"/>
    </location>
</feature>
<proteinExistence type="inferred from homology"/>
<evidence type="ECO:0000313" key="5">
    <source>
        <dbReference type="Proteomes" id="UP000697995"/>
    </source>
</evidence>
<accession>A0ABS1CW03</accession>
<evidence type="ECO:0000256" key="1">
    <source>
        <dbReference type="ARBA" id="ARBA00009129"/>
    </source>
</evidence>
<reference evidence="4 5" key="1">
    <citation type="journal article" date="2020" name="Microorganisms">
        <title>Osmotic Adaptation and Compatible Solute Biosynthesis of Phototrophic Bacteria as Revealed from Genome Analyses.</title>
        <authorList>
            <person name="Imhoff J.F."/>
            <person name="Rahn T."/>
            <person name="Kunzel S."/>
            <person name="Keller A."/>
            <person name="Neulinger S.C."/>
        </authorList>
    </citation>
    <scope>NUCLEOTIDE SEQUENCE [LARGE SCALE GENOMIC DNA]</scope>
    <source>
        <strain evidence="4 5">DSM 15382</strain>
    </source>
</reference>
<gene>
    <name evidence="4" type="ORF">CKO45_09975</name>
</gene>
<dbReference type="Proteomes" id="UP000697995">
    <property type="component" value="Unassembled WGS sequence"/>
</dbReference>
<dbReference type="InterPro" id="IPR008462">
    <property type="entry name" value="CsbD"/>
</dbReference>
<keyword evidence="2" id="KW-0812">Transmembrane</keyword>
<evidence type="ECO:0000259" key="3">
    <source>
        <dbReference type="Pfam" id="PF05532"/>
    </source>
</evidence>
<organism evidence="4 5">
    <name type="scientific">Paracraurococcus ruber</name>
    <dbReference type="NCBI Taxonomy" id="77675"/>
    <lineage>
        <taxon>Bacteria</taxon>
        <taxon>Pseudomonadati</taxon>
        <taxon>Pseudomonadota</taxon>
        <taxon>Alphaproteobacteria</taxon>
        <taxon>Acetobacterales</taxon>
        <taxon>Roseomonadaceae</taxon>
        <taxon>Paracraurococcus</taxon>
    </lineage>
</organism>
<keyword evidence="5" id="KW-1185">Reference proteome</keyword>
<feature type="transmembrane region" description="Helical" evidence="2">
    <location>
        <begin position="70"/>
        <end position="90"/>
    </location>
</feature>
<protein>
    <recommendedName>
        <fullName evidence="3">CsbD-like domain-containing protein</fullName>
    </recommendedName>
</protein>
<dbReference type="EMBL" id="NRSG01000057">
    <property type="protein sequence ID" value="MBK1658558.1"/>
    <property type="molecule type" value="Genomic_DNA"/>
</dbReference>
<dbReference type="SUPFAM" id="SSF69047">
    <property type="entry name" value="Hypothetical protein YjbJ"/>
    <property type="match status" value="1"/>
</dbReference>
<sequence>MNTDDIEGAARGVVGKAQRAYGEVTNDVGHQASGTARELAGRAQEVYGEAKDAAQGAARQVGRVVEKQPVLSLLVAGAIGYGLALLTVSATTERSWRRW</sequence>
<evidence type="ECO:0000256" key="2">
    <source>
        <dbReference type="SAM" id="Phobius"/>
    </source>
</evidence>